<sequence>MDMTRKGQRWVLDAFLAVGGLDVLHPDAGAIFEQIGYDSTDLKRVFNPVKAGSMLPSAWSAAAREIEQRARHWEERGFIRTAKRLYERATLLYARTHYSIIGDDPRRMRYLDKLVATFEKVIEFSDHPIERVMLPFEGKHLHGILEHPPGAQRLPCVIMLPGMDMFKEDWHKLMEQRILPRGWAAFALDGPGQGESLTKGLKMTLDNYDRAITAVIDWLSAHPAIDPERIMIMGSSMGSWWATRAAAVEPRIRAIAANMSNLGDKFVLLNQAQPSFMSNLMFMTGITDTDEIQALSKTMALDDIAPRVSVPYLIVTGENDELTTLDSTIDVYNKLRGPKELWIYQYEFHPIGPQSDEWLTASLDWLGLAVEGAFLPDHESRTFITKQGEYLEGNGDPGWWNP</sequence>
<evidence type="ECO:0000313" key="3">
    <source>
        <dbReference type="Proteomes" id="UP000031843"/>
    </source>
</evidence>
<proteinExistence type="predicted"/>
<evidence type="ECO:0000313" key="2">
    <source>
        <dbReference type="EMBL" id="AJG19485.1"/>
    </source>
</evidence>
<reference evidence="2 3" key="1">
    <citation type="journal article" date="2015" name="Genome Announc.">
        <title>Complete Genome Sequence of Cupriavidus basilensis 4G11, Isolated from the Oak Ridge Field Research Center Site.</title>
        <authorList>
            <person name="Ray J."/>
            <person name="Waters R.J."/>
            <person name="Skerker J.M."/>
            <person name="Kuehl J.V."/>
            <person name="Price M.N."/>
            <person name="Huang J."/>
            <person name="Chakraborty R."/>
            <person name="Arkin A.P."/>
            <person name="Deutschbauer A."/>
        </authorList>
    </citation>
    <scope>NUCLEOTIDE SEQUENCE [LARGE SCALE GENOMIC DNA]</scope>
    <source>
        <strain evidence="2">4G11</strain>
    </source>
</reference>
<dbReference type="SUPFAM" id="SSF53474">
    <property type="entry name" value="alpha/beta-Hydrolases"/>
    <property type="match status" value="1"/>
</dbReference>
<dbReference type="OrthoDB" id="9812921at2"/>
<accession>A0A0C4Y927</accession>
<dbReference type="PANTHER" id="PTHR22946">
    <property type="entry name" value="DIENELACTONE HYDROLASE DOMAIN-CONTAINING PROTEIN-RELATED"/>
    <property type="match status" value="1"/>
</dbReference>
<dbReference type="InterPro" id="IPR050261">
    <property type="entry name" value="FrsA_esterase"/>
</dbReference>
<dbReference type="KEGG" id="cbw:RR42_m2093"/>
<dbReference type="AlphaFoldDB" id="A0A0C4Y927"/>
<keyword evidence="2" id="KW-0378">Hydrolase</keyword>
<dbReference type="InterPro" id="IPR008391">
    <property type="entry name" value="AXE1_dom"/>
</dbReference>
<dbReference type="Pfam" id="PF05448">
    <property type="entry name" value="AXE1"/>
    <property type="match status" value="1"/>
</dbReference>
<organism evidence="2 3">
    <name type="scientific">Cupriavidus basilensis</name>
    <dbReference type="NCBI Taxonomy" id="68895"/>
    <lineage>
        <taxon>Bacteria</taxon>
        <taxon>Pseudomonadati</taxon>
        <taxon>Pseudomonadota</taxon>
        <taxon>Betaproteobacteria</taxon>
        <taxon>Burkholderiales</taxon>
        <taxon>Burkholderiaceae</taxon>
        <taxon>Cupriavidus</taxon>
    </lineage>
</organism>
<evidence type="ECO:0000259" key="1">
    <source>
        <dbReference type="Pfam" id="PF05448"/>
    </source>
</evidence>
<dbReference type="Gene3D" id="3.40.50.1820">
    <property type="entry name" value="alpha/beta hydrolase"/>
    <property type="match status" value="1"/>
</dbReference>
<dbReference type="GO" id="GO:0004177">
    <property type="term" value="F:aminopeptidase activity"/>
    <property type="evidence" value="ECO:0007669"/>
    <property type="project" value="UniProtKB-KW"/>
</dbReference>
<dbReference type="InterPro" id="IPR029058">
    <property type="entry name" value="AB_hydrolase_fold"/>
</dbReference>
<dbReference type="Proteomes" id="UP000031843">
    <property type="component" value="Chromosome main"/>
</dbReference>
<keyword evidence="3" id="KW-1185">Reference proteome</keyword>
<keyword evidence="2" id="KW-0645">Protease</keyword>
<dbReference type="PANTHER" id="PTHR22946:SF12">
    <property type="entry name" value="CONIDIAL PIGMENT BIOSYNTHESIS PROTEIN AYG1 (AFU_ORTHOLOGUE AFUA_2G17550)"/>
    <property type="match status" value="1"/>
</dbReference>
<dbReference type="EMBL" id="CP010536">
    <property type="protein sequence ID" value="AJG19485.1"/>
    <property type="molecule type" value="Genomic_DNA"/>
</dbReference>
<feature type="domain" description="Acetyl xylan esterase" evidence="1">
    <location>
        <begin position="143"/>
        <end position="354"/>
    </location>
</feature>
<gene>
    <name evidence="2" type="ORF">RR42_m2093</name>
</gene>
<dbReference type="STRING" id="68895.RR42_m2093"/>
<keyword evidence="2" id="KW-0031">Aminopeptidase</keyword>
<name>A0A0C4Y927_9BURK</name>
<dbReference type="RefSeq" id="WP_043346325.1">
    <property type="nucleotide sequence ID" value="NZ_CP010536.1"/>
</dbReference>
<protein>
    <submittedName>
        <fullName evidence="2">Putative dipeptidyl aminopeptidase</fullName>
    </submittedName>
</protein>